<organism evidence="6">
    <name type="scientific">Actinomyces sp. Lu 9419</name>
    <dbReference type="NCBI Taxonomy" id="416175"/>
    <lineage>
        <taxon>Bacteria</taxon>
        <taxon>Bacillati</taxon>
        <taxon>Actinomycetota</taxon>
        <taxon>Actinomycetes</taxon>
        <taxon>Actinomycetales</taxon>
        <taxon>Actinomycetaceae</taxon>
        <taxon>Actinomyces</taxon>
    </lineage>
</organism>
<proteinExistence type="predicted"/>
<dbReference type="Pfam" id="PF02771">
    <property type="entry name" value="Acyl-CoA_dh_N"/>
    <property type="match status" value="1"/>
</dbReference>
<dbReference type="PIRSF" id="PIRSF016578">
    <property type="entry name" value="HsaA"/>
    <property type="match status" value="1"/>
</dbReference>
<dbReference type="InterPro" id="IPR046373">
    <property type="entry name" value="Acyl-CoA_Oxase/DH_mid-dom_sf"/>
</dbReference>
<accession>B5SP81</accession>
<reference evidence="6" key="1">
    <citation type="journal article" date="2008" name="ChemBioChem">
        <title>Biosynthetic Gene Cluster of Cetoniacytone A, an Unusual Aminocyclitol from the Endosymbiotic Bacterium Actinomyces sp. Lu 9419.</title>
        <authorList>
            <person name="Wu X."/>
            <person name="Flatt P.M."/>
            <person name="Xu H."/>
            <person name="Mahmud T."/>
        </authorList>
    </citation>
    <scope>NUCLEOTIDE SEQUENCE</scope>
    <source>
        <strain evidence="6">Lu 9419</strain>
    </source>
</reference>
<feature type="domain" description="Acyl-CoA oxidase/dehydrogenase middle" evidence="3">
    <location>
        <begin position="153"/>
        <end position="238"/>
    </location>
</feature>
<evidence type="ECO:0000256" key="2">
    <source>
        <dbReference type="ARBA" id="ARBA00023002"/>
    </source>
</evidence>
<dbReference type="Gene3D" id="1.20.140.10">
    <property type="entry name" value="Butyryl-CoA Dehydrogenase, subunit A, domain 3"/>
    <property type="match status" value="1"/>
</dbReference>
<gene>
    <name evidence="6" type="primary">cetI</name>
</gene>
<dbReference type="GO" id="GO:0003995">
    <property type="term" value="F:acyl-CoA dehydrogenase activity"/>
    <property type="evidence" value="ECO:0007669"/>
    <property type="project" value="TreeGrafter"/>
</dbReference>
<dbReference type="PANTHER" id="PTHR43884">
    <property type="entry name" value="ACYL-COA DEHYDROGENASE"/>
    <property type="match status" value="1"/>
</dbReference>
<evidence type="ECO:0000259" key="4">
    <source>
        <dbReference type="Pfam" id="PF02771"/>
    </source>
</evidence>
<protein>
    <submittedName>
        <fullName evidence="6">CetI</fullName>
    </submittedName>
</protein>
<dbReference type="GO" id="GO:0050660">
    <property type="term" value="F:flavin adenine dinucleotide binding"/>
    <property type="evidence" value="ECO:0007669"/>
    <property type="project" value="InterPro"/>
</dbReference>
<dbReference type="Pfam" id="PF02770">
    <property type="entry name" value="Acyl-CoA_dh_M"/>
    <property type="match status" value="1"/>
</dbReference>
<name>B5SP81_9ACTO</name>
<evidence type="ECO:0000259" key="3">
    <source>
        <dbReference type="Pfam" id="PF02770"/>
    </source>
</evidence>
<dbReference type="InterPro" id="IPR013786">
    <property type="entry name" value="AcylCoA_DH/ox_N"/>
</dbReference>
<dbReference type="PANTHER" id="PTHR43884:SF25">
    <property type="entry name" value="ACYL-COA DEHYDROGENASE YDBM-RELATED"/>
    <property type="match status" value="1"/>
</dbReference>
<dbReference type="Gene3D" id="2.40.110.10">
    <property type="entry name" value="Butyryl-CoA Dehydrogenase, subunit A, domain 2"/>
    <property type="match status" value="1"/>
</dbReference>
<evidence type="ECO:0000313" key="6">
    <source>
        <dbReference type="EMBL" id="ACH85569.1"/>
    </source>
</evidence>
<dbReference type="AlphaFoldDB" id="B5SP81"/>
<dbReference type="InterPro" id="IPR006091">
    <property type="entry name" value="Acyl-CoA_Oxase/DH_mid-dom"/>
</dbReference>
<dbReference type="SUPFAM" id="SSF47203">
    <property type="entry name" value="Acyl-CoA dehydrogenase C-terminal domain-like"/>
    <property type="match status" value="1"/>
</dbReference>
<sequence length="425" mass="45025">MNNVTGGTDMPNTLTVNSALRPATRAGEQTLGSVVALHDAVAESAAKSDAAGSFAHDAVTALVEAGVFAACVPQDMGGGGVERLHDLTVLTAQIARADASVAVAYYMHTALAWYFARVVRFGVDSTPGYLPRREWLEAIGERRMLLCSAVAERGADYWNLRTTATASYRGWVVNGRKILATLSPAATHFYCRLRAEHGDGHYLASAMIPASATGVRVNDDWDGLGLRGSGSGSVEFAECLIPEDALLVRGPWGRRDPGMLEGRAVSGMGLNGVHLGIGEASRDLALRSLAKPSPTGRERTGAASVRYSIAEMEIALTAARSALTCGLQDFDSHLMLNRPQVLTDDQARAMMHECQAVSTVVERAVTTVVDHAMRVVGGASFAASHPLARAYRDVRAAAFMPPYSPPEEGVDFLADSALGTAREAL</sequence>
<feature type="domain" description="Acyl-CoA dehydrogenase C-terminal" evidence="5">
    <location>
        <begin position="298"/>
        <end position="398"/>
    </location>
</feature>
<dbReference type="InterPro" id="IPR037069">
    <property type="entry name" value="AcylCoA_DH/ox_N_sf"/>
</dbReference>
<dbReference type="Gene3D" id="1.10.540.10">
    <property type="entry name" value="Acyl-CoA dehydrogenase/oxidase, N-terminal domain"/>
    <property type="match status" value="1"/>
</dbReference>
<dbReference type="SUPFAM" id="SSF56645">
    <property type="entry name" value="Acyl-CoA dehydrogenase NM domain-like"/>
    <property type="match status" value="1"/>
</dbReference>
<dbReference type="InterPro" id="IPR009100">
    <property type="entry name" value="AcylCoA_DH/oxidase_NM_dom_sf"/>
</dbReference>
<dbReference type="Pfam" id="PF08028">
    <property type="entry name" value="Acyl-CoA_dh_2"/>
    <property type="match status" value="1"/>
</dbReference>
<dbReference type="EMBL" id="EF120454">
    <property type="protein sequence ID" value="ACH85569.1"/>
    <property type="molecule type" value="Genomic_DNA"/>
</dbReference>
<feature type="domain" description="Acyl-CoA dehydrogenase/oxidase N-terminal" evidence="4">
    <location>
        <begin position="39"/>
        <end position="122"/>
    </location>
</feature>
<evidence type="ECO:0000259" key="5">
    <source>
        <dbReference type="Pfam" id="PF08028"/>
    </source>
</evidence>
<keyword evidence="2" id="KW-0560">Oxidoreductase</keyword>
<dbReference type="InterPro" id="IPR013107">
    <property type="entry name" value="Acyl-CoA_DH_C"/>
</dbReference>
<dbReference type="InterPro" id="IPR036250">
    <property type="entry name" value="AcylCo_DH-like_C"/>
</dbReference>
<keyword evidence="1" id="KW-0285">Flavoprotein</keyword>
<evidence type="ECO:0000256" key="1">
    <source>
        <dbReference type="ARBA" id="ARBA00022630"/>
    </source>
</evidence>